<dbReference type="AlphaFoldDB" id="A0A7X0HRY0"/>
<keyword evidence="11" id="KW-1185">Reference proteome</keyword>
<organism evidence="10 11">
    <name type="scientific">Bacillus benzoevorans</name>
    <dbReference type="NCBI Taxonomy" id="1456"/>
    <lineage>
        <taxon>Bacteria</taxon>
        <taxon>Bacillati</taxon>
        <taxon>Bacillota</taxon>
        <taxon>Bacilli</taxon>
        <taxon>Bacillales</taxon>
        <taxon>Bacillaceae</taxon>
        <taxon>Bacillus</taxon>
    </lineage>
</organism>
<dbReference type="GO" id="GO:0005524">
    <property type="term" value="F:ATP binding"/>
    <property type="evidence" value="ECO:0007669"/>
    <property type="project" value="UniProtKB-KW"/>
</dbReference>
<dbReference type="PANTHER" id="PTHR20275:SF9">
    <property type="entry name" value="NAD KINASE 2"/>
    <property type="match status" value="1"/>
</dbReference>
<dbReference type="GO" id="GO:0051287">
    <property type="term" value="F:NAD binding"/>
    <property type="evidence" value="ECO:0007669"/>
    <property type="project" value="UniProtKB-ARBA"/>
</dbReference>
<dbReference type="HAMAP" id="MF_00361">
    <property type="entry name" value="NAD_kinase"/>
    <property type="match status" value="1"/>
</dbReference>
<gene>
    <name evidence="9" type="primary">nadK</name>
    <name evidence="10" type="ORF">HNR53_002343</name>
</gene>
<dbReference type="GO" id="GO:0046872">
    <property type="term" value="F:metal ion binding"/>
    <property type="evidence" value="ECO:0007669"/>
    <property type="project" value="UniProtKB-UniRule"/>
</dbReference>
<dbReference type="GO" id="GO:0006741">
    <property type="term" value="P:NADP+ biosynthetic process"/>
    <property type="evidence" value="ECO:0007669"/>
    <property type="project" value="UniProtKB-UniRule"/>
</dbReference>
<evidence type="ECO:0000256" key="2">
    <source>
        <dbReference type="ARBA" id="ARBA00022679"/>
    </source>
</evidence>
<evidence type="ECO:0000256" key="6">
    <source>
        <dbReference type="ARBA" id="ARBA00022857"/>
    </source>
</evidence>
<accession>A0A7X0HRY0</accession>
<keyword evidence="2 9" id="KW-0808">Transferase</keyword>
<name>A0A7X0HRY0_9BACI</name>
<evidence type="ECO:0000256" key="9">
    <source>
        <dbReference type="HAMAP-Rule" id="MF_00361"/>
    </source>
</evidence>
<evidence type="ECO:0000313" key="10">
    <source>
        <dbReference type="EMBL" id="MBB6445718.1"/>
    </source>
</evidence>
<evidence type="ECO:0000256" key="7">
    <source>
        <dbReference type="ARBA" id="ARBA00023027"/>
    </source>
</evidence>
<comment type="function">
    <text evidence="9">Involved in the regulation of the intracellular balance of NAD and NADP, and is a key enzyme in the biosynthesis of NADP. Catalyzes specifically the phosphorylation on 2'-hydroxyl of the adenosine moiety of NAD to yield NADP.</text>
</comment>
<dbReference type="RefSeq" id="WP_184526029.1">
    <property type="nucleotide sequence ID" value="NZ_JACHGK010000007.1"/>
</dbReference>
<dbReference type="NCBIfam" id="NF002902">
    <property type="entry name" value="PRK03501.1"/>
    <property type="match status" value="1"/>
</dbReference>
<feature type="binding site" evidence="9">
    <location>
        <begin position="51"/>
        <end position="52"/>
    </location>
    <ligand>
        <name>NAD(+)</name>
        <dbReference type="ChEBI" id="CHEBI:57540"/>
    </ligand>
</feature>
<keyword evidence="6 9" id="KW-0521">NADP</keyword>
<keyword evidence="5 9" id="KW-0067">ATP-binding</keyword>
<dbReference type="Pfam" id="PF20143">
    <property type="entry name" value="NAD_kinase_C"/>
    <property type="match status" value="1"/>
</dbReference>
<dbReference type="SUPFAM" id="SSF111331">
    <property type="entry name" value="NAD kinase/diacylglycerol kinase-like"/>
    <property type="match status" value="1"/>
</dbReference>
<dbReference type="InterPro" id="IPR002504">
    <property type="entry name" value="NADK"/>
</dbReference>
<dbReference type="Proteomes" id="UP000531594">
    <property type="component" value="Unassembled WGS sequence"/>
</dbReference>
<dbReference type="GO" id="GO:0019674">
    <property type="term" value="P:NAD+ metabolic process"/>
    <property type="evidence" value="ECO:0007669"/>
    <property type="project" value="InterPro"/>
</dbReference>
<dbReference type="GO" id="GO:0005737">
    <property type="term" value="C:cytoplasm"/>
    <property type="evidence" value="ECO:0007669"/>
    <property type="project" value="UniProtKB-SubCell"/>
</dbReference>
<evidence type="ECO:0000256" key="3">
    <source>
        <dbReference type="ARBA" id="ARBA00022741"/>
    </source>
</evidence>
<comment type="similarity">
    <text evidence="9">Belongs to the NAD kinase family.</text>
</comment>
<keyword evidence="7 9" id="KW-0520">NAD</keyword>
<evidence type="ECO:0000256" key="4">
    <source>
        <dbReference type="ARBA" id="ARBA00022777"/>
    </source>
</evidence>
<comment type="subcellular location">
    <subcellularLocation>
        <location evidence="9">Cytoplasm</location>
    </subcellularLocation>
</comment>
<evidence type="ECO:0000256" key="5">
    <source>
        <dbReference type="ARBA" id="ARBA00022840"/>
    </source>
</evidence>
<dbReference type="EC" id="2.7.1.23" evidence="9"/>
<dbReference type="InterPro" id="IPR016064">
    <property type="entry name" value="NAD/diacylglycerol_kinase_sf"/>
</dbReference>
<dbReference type="InterPro" id="IPR017437">
    <property type="entry name" value="ATP-NAD_kinase_PpnK-typ_C"/>
</dbReference>
<feature type="binding site" evidence="9">
    <location>
        <begin position="123"/>
        <end position="124"/>
    </location>
    <ligand>
        <name>NAD(+)</name>
        <dbReference type="ChEBI" id="CHEBI:57540"/>
    </ligand>
</feature>
<evidence type="ECO:0000256" key="8">
    <source>
        <dbReference type="ARBA" id="ARBA00047925"/>
    </source>
</evidence>
<comment type="caution">
    <text evidence="9">Lacks conserved residue(s) required for the propagation of feature annotation.</text>
</comment>
<feature type="active site" description="Proton acceptor" evidence="9">
    <location>
        <position position="51"/>
    </location>
</feature>
<dbReference type="InterPro" id="IPR017438">
    <property type="entry name" value="ATP-NAD_kinase_N"/>
</dbReference>
<dbReference type="Gene3D" id="3.40.50.10330">
    <property type="entry name" value="Probable inorganic polyphosphate/atp-NAD kinase, domain 1"/>
    <property type="match status" value="1"/>
</dbReference>
<dbReference type="Gene3D" id="2.60.200.30">
    <property type="entry name" value="Probable inorganic polyphosphate/atp-NAD kinase, domain 2"/>
    <property type="match status" value="1"/>
</dbReference>
<proteinExistence type="inferred from homology"/>
<comment type="caution">
    <text evidence="10">The sequence shown here is derived from an EMBL/GenBank/DDBJ whole genome shotgun (WGS) entry which is preliminary data.</text>
</comment>
<keyword evidence="3 9" id="KW-0547">Nucleotide-binding</keyword>
<feature type="binding site" evidence="9">
    <location>
        <begin position="163"/>
        <end position="168"/>
    </location>
    <ligand>
        <name>NAD(+)</name>
        <dbReference type="ChEBI" id="CHEBI:57540"/>
    </ligand>
</feature>
<sequence length="266" mass="30199">MSAHSHIFFYHRELPELKNQFISLINQTNQHHFNVVDDSKNANIIISIGSDGDFLQAVRSTGFRQDCLYIGISTGGKISLYNDFLFEDADQFLDALSLEQLEVRSYPVLEVSIDQGTSYYCLNEFSIQSAIVKTFVMDIFIDDLHLETFRGDGVIVSTPSGSTGYNKSVHGALLDPMIPCIQVIELASINNNQYRTLGNPFILSANRVLRLKIVKEGNEFPIMAMDNEALSIRHVENIEIKLSNRKIKTLKTDDNSFWHKVKRTFL</sequence>
<evidence type="ECO:0000256" key="1">
    <source>
        <dbReference type="ARBA" id="ARBA00022490"/>
    </source>
</evidence>
<feature type="binding site" evidence="9">
    <location>
        <position position="152"/>
    </location>
    <ligand>
        <name>NAD(+)</name>
        <dbReference type="ChEBI" id="CHEBI:57540"/>
    </ligand>
</feature>
<dbReference type="EMBL" id="JACHGK010000007">
    <property type="protein sequence ID" value="MBB6445718.1"/>
    <property type="molecule type" value="Genomic_DNA"/>
</dbReference>
<keyword evidence="1 9" id="KW-0963">Cytoplasm</keyword>
<dbReference type="GO" id="GO:0003951">
    <property type="term" value="F:NAD+ kinase activity"/>
    <property type="evidence" value="ECO:0007669"/>
    <property type="project" value="UniProtKB-UniRule"/>
</dbReference>
<reference evidence="10 11" key="1">
    <citation type="submission" date="2020-08" db="EMBL/GenBank/DDBJ databases">
        <title>Genomic Encyclopedia of Type Strains, Phase IV (KMG-IV): sequencing the most valuable type-strain genomes for metagenomic binning, comparative biology and taxonomic classification.</title>
        <authorList>
            <person name="Goeker M."/>
        </authorList>
    </citation>
    <scope>NUCLEOTIDE SEQUENCE [LARGE SCALE GENOMIC DNA]</scope>
    <source>
        <strain evidence="10 11">DSM 5391</strain>
    </source>
</reference>
<dbReference type="PANTHER" id="PTHR20275">
    <property type="entry name" value="NAD KINASE"/>
    <property type="match status" value="1"/>
</dbReference>
<feature type="binding site" evidence="9">
    <location>
        <position position="187"/>
    </location>
    <ligand>
        <name>NAD(+)</name>
        <dbReference type="ChEBI" id="CHEBI:57540"/>
    </ligand>
</feature>
<evidence type="ECO:0000313" key="11">
    <source>
        <dbReference type="Proteomes" id="UP000531594"/>
    </source>
</evidence>
<comment type="catalytic activity">
    <reaction evidence="8 9">
        <text>NAD(+) + ATP = ADP + NADP(+) + H(+)</text>
        <dbReference type="Rhea" id="RHEA:18629"/>
        <dbReference type="ChEBI" id="CHEBI:15378"/>
        <dbReference type="ChEBI" id="CHEBI:30616"/>
        <dbReference type="ChEBI" id="CHEBI:57540"/>
        <dbReference type="ChEBI" id="CHEBI:58349"/>
        <dbReference type="ChEBI" id="CHEBI:456216"/>
        <dbReference type="EC" id="2.7.1.23"/>
    </reaction>
</comment>
<protein>
    <recommendedName>
        <fullName evidence="9">NAD kinase</fullName>
        <ecNumber evidence="9">2.7.1.23</ecNumber>
    </recommendedName>
    <alternativeName>
        <fullName evidence="9">ATP-dependent NAD kinase</fullName>
    </alternativeName>
</protein>
<feature type="binding site" evidence="9">
    <location>
        <position position="150"/>
    </location>
    <ligand>
        <name>NAD(+)</name>
        <dbReference type="ChEBI" id="CHEBI:57540"/>
    </ligand>
</feature>
<comment type="cofactor">
    <cofactor evidence="9">
        <name>a divalent metal cation</name>
        <dbReference type="ChEBI" id="CHEBI:60240"/>
    </cofactor>
</comment>
<keyword evidence="4 9" id="KW-0418">Kinase</keyword>